<feature type="domain" description="N-acetyltransferase" evidence="2">
    <location>
        <begin position="26"/>
        <end position="190"/>
    </location>
</feature>
<dbReference type="STRING" id="479433.Caci_5474"/>
<evidence type="ECO:0000313" key="3">
    <source>
        <dbReference type="EMBL" id="ACU74333.1"/>
    </source>
</evidence>
<name>C7Q9I7_CATAD</name>
<feature type="region of interest" description="Disordered" evidence="1">
    <location>
        <begin position="170"/>
        <end position="190"/>
    </location>
</feature>
<sequence>MTAASDSPKALAPGVVPPETIDLDGYHLRRATAEDTEALHEAVKASFAELHPWMPWCTEPVEIASQRDFIERSETGWTAQTAFNWLIIDAGGHLIGTIGLMDRIGPGGLEIGYWLRSDATGRGVMTRAAARVTDIALALPGVERVEIHCDAANVRSAAVPRRLGYRLDREAHAEPTSPGESGLSQYWVTP</sequence>
<dbReference type="GO" id="GO:0008999">
    <property type="term" value="F:protein-N-terminal-alanine acetyltransferase activity"/>
    <property type="evidence" value="ECO:0007669"/>
    <property type="project" value="TreeGrafter"/>
</dbReference>
<dbReference type="HOGENOM" id="CLU_013985_3_0_11"/>
<dbReference type="GO" id="GO:0005737">
    <property type="term" value="C:cytoplasm"/>
    <property type="evidence" value="ECO:0007669"/>
    <property type="project" value="TreeGrafter"/>
</dbReference>
<evidence type="ECO:0000259" key="2">
    <source>
        <dbReference type="PROSITE" id="PS51186"/>
    </source>
</evidence>
<dbReference type="RefSeq" id="WP_015794062.1">
    <property type="nucleotide sequence ID" value="NC_013131.1"/>
</dbReference>
<organism evidence="3 4">
    <name type="scientific">Catenulispora acidiphila (strain DSM 44928 / JCM 14897 / NBRC 102108 / NRRL B-24433 / ID139908)</name>
    <dbReference type="NCBI Taxonomy" id="479433"/>
    <lineage>
        <taxon>Bacteria</taxon>
        <taxon>Bacillati</taxon>
        <taxon>Actinomycetota</taxon>
        <taxon>Actinomycetes</taxon>
        <taxon>Catenulisporales</taxon>
        <taxon>Catenulisporaceae</taxon>
        <taxon>Catenulispora</taxon>
    </lineage>
</organism>
<dbReference type="PROSITE" id="PS51186">
    <property type="entry name" value="GNAT"/>
    <property type="match status" value="1"/>
</dbReference>
<keyword evidence="4" id="KW-1185">Reference proteome</keyword>
<proteinExistence type="predicted"/>
<dbReference type="InterPro" id="IPR051908">
    <property type="entry name" value="Ribosomal_N-acetyltransferase"/>
</dbReference>
<reference evidence="3 4" key="1">
    <citation type="journal article" date="2009" name="Stand. Genomic Sci.">
        <title>Complete genome sequence of Catenulispora acidiphila type strain (ID 139908).</title>
        <authorList>
            <person name="Copeland A."/>
            <person name="Lapidus A."/>
            <person name="Glavina Del Rio T."/>
            <person name="Nolan M."/>
            <person name="Lucas S."/>
            <person name="Chen F."/>
            <person name="Tice H."/>
            <person name="Cheng J.F."/>
            <person name="Bruce D."/>
            <person name="Goodwin L."/>
            <person name="Pitluck S."/>
            <person name="Mikhailova N."/>
            <person name="Pati A."/>
            <person name="Ivanova N."/>
            <person name="Mavromatis K."/>
            <person name="Chen A."/>
            <person name="Palaniappan K."/>
            <person name="Chain P."/>
            <person name="Land M."/>
            <person name="Hauser L."/>
            <person name="Chang Y.J."/>
            <person name="Jeffries C.D."/>
            <person name="Chertkov O."/>
            <person name="Brettin T."/>
            <person name="Detter J.C."/>
            <person name="Han C."/>
            <person name="Ali Z."/>
            <person name="Tindall B.J."/>
            <person name="Goker M."/>
            <person name="Bristow J."/>
            <person name="Eisen J.A."/>
            <person name="Markowitz V."/>
            <person name="Hugenholtz P."/>
            <person name="Kyrpides N.C."/>
            <person name="Klenk H.P."/>
        </authorList>
    </citation>
    <scope>NUCLEOTIDE SEQUENCE [LARGE SCALE GENOMIC DNA]</scope>
    <source>
        <strain evidence="4">DSM 44928 / JCM 14897 / NBRC 102108 / NRRL B-24433 / ID139908</strain>
    </source>
</reference>
<dbReference type="Pfam" id="PF13302">
    <property type="entry name" value="Acetyltransf_3"/>
    <property type="match status" value="1"/>
</dbReference>
<dbReference type="eggNOG" id="COG1670">
    <property type="taxonomic scope" value="Bacteria"/>
</dbReference>
<dbReference type="EMBL" id="CP001700">
    <property type="protein sequence ID" value="ACU74333.1"/>
    <property type="molecule type" value="Genomic_DNA"/>
</dbReference>
<dbReference type="InterPro" id="IPR000182">
    <property type="entry name" value="GNAT_dom"/>
</dbReference>
<dbReference type="PANTHER" id="PTHR43441:SF3">
    <property type="entry name" value="ACETYLTRANSFERASE"/>
    <property type="match status" value="1"/>
</dbReference>
<dbReference type="InterPro" id="IPR016181">
    <property type="entry name" value="Acyl_CoA_acyltransferase"/>
</dbReference>
<dbReference type="Proteomes" id="UP000000851">
    <property type="component" value="Chromosome"/>
</dbReference>
<protein>
    <submittedName>
        <fullName evidence="3">GCN5-related N-acetyltransferase</fullName>
    </submittedName>
</protein>
<dbReference type="Gene3D" id="3.40.630.30">
    <property type="match status" value="1"/>
</dbReference>
<dbReference type="PANTHER" id="PTHR43441">
    <property type="entry name" value="RIBOSOMAL-PROTEIN-SERINE ACETYLTRANSFERASE"/>
    <property type="match status" value="1"/>
</dbReference>
<accession>C7Q9I7</accession>
<dbReference type="KEGG" id="cai:Caci_5474"/>
<dbReference type="GO" id="GO:1990189">
    <property type="term" value="F:protein N-terminal-serine acetyltransferase activity"/>
    <property type="evidence" value="ECO:0007669"/>
    <property type="project" value="TreeGrafter"/>
</dbReference>
<dbReference type="InParanoid" id="C7Q9I7"/>
<dbReference type="AlphaFoldDB" id="C7Q9I7"/>
<evidence type="ECO:0000313" key="4">
    <source>
        <dbReference type="Proteomes" id="UP000000851"/>
    </source>
</evidence>
<feature type="compositionally biased region" description="Polar residues" evidence="1">
    <location>
        <begin position="178"/>
        <end position="190"/>
    </location>
</feature>
<gene>
    <name evidence="3" type="ordered locus">Caci_5474</name>
</gene>
<evidence type="ECO:0000256" key="1">
    <source>
        <dbReference type="SAM" id="MobiDB-lite"/>
    </source>
</evidence>
<keyword evidence="3" id="KW-0808">Transferase</keyword>
<dbReference type="OrthoDB" id="9799321at2"/>
<dbReference type="SUPFAM" id="SSF55729">
    <property type="entry name" value="Acyl-CoA N-acyltransferases (Nat)"/>
    <property type="match status" value="1"/>
</dbReference>